<dbReference type="InterPro" id="IPR051211">
    <property type="entry name" value="PG_lysyltransferase"/>
</dbReference>
<feature type="transmembrane region" description="Helical" evidence="7">
    <location>
        <begin position="29"/>
        <end position="46"/>
    </location>
</feature>
<dbReference type="AlphaFoldDB" id="A0A1B0ZX18"/>
<evidence type="ECO:0000256" key="1">
    <source>
        <dbReference type="ARBA" id="ARBA00004651"/>
    </source>
</evidence>
<keyword evidence="10" id="KW-1185">Reference proteome</keyword>
<evidence type="ECO:0000256" key="4">
    <source>
        <dbReference type="ARBA" id="ARBA00022989"/>
    </source>
</evidence>
<dbReference type="GO" id="GO:0016755">
    <property type="term" value="F:aminoacyltransferase activity"/>
    <property type="evidence" value="ECO:0007669"/>
    <property type="project" value="TreeGrafter"/>
</dbReference>
<evidence type="ECO:0000313" key="10">
    <source>
        <dbReference type="Proteomes" id="UP000092565"/>
    </source>
</evidence>
<evidence type="ECO:0000256" key="7">
    <source>
        <dbReference type="SAM" id="Phobius"/>
    </source>
</evidence>
<dbReference type="SUPFAM" id="SSF55729">
    <property type="entry name" value="Acyl-CoA N-acyltransferases (Nat)"/>
    <property type="match status" value="1"/>
</dbReference>
<feature type="transmembrane region" description="Helical" evidence="7">
    <location>
        <begin position="144"/>
        <end position="167"/>
    </location>
</feature>
<feature type="transmembrane region" description="Helical" evidence="7">
    <location>
        <begin position="173"/>
        <end position="194"/>
    </location>
</feature>
<dbReference type="PANTHER" id="PTHR34697">
    <property type="entry name" value="PHOSPHATIDYLGLYCEROL LYSYLTRANSFERASE"/>
    <property type="match status" value="1"/>
</dbReference>
<sequence>MLMTIHTLPLSGAGRGHLWTSLKDGFGAGFRWAAPVAMTVLCLWAFEAKLGLPSLAELGHTLAALPAWGWLGASIATAISFWALGRYDSVAHRHLQTGLDGAAARRAGMAAIAFSQTAGFGLITGTYARWRLLPGLTALHAAKITALVGFTFMATLAAIAGVALVLFPPIQGFGWIGGLLLAGFICAVAASFWFPSLRIGKLRLRWPSLIALTALMGWTLIDVVAAGTALWMLLPDTVQIAWSTLVPVYLIALGAAILSSAPGGAGPLELTVCALLPSADTGALLGALVAFRLVYYVLPAALACGMLFLPGMGRAKSSAPTDADLLGARRTPAADLPATRACAEAAIIRQNGGHVQALGLNQLAILDSPQCTVAFFDPLSGHTPEVFAPLAAYARQRNGSACFYKCGARTGTQARKAGWKILRIAQEAVVRPTTFSDSGSSHRQLRRKLRHAEKAGLKVMQAPASLPIDQMGAIDAAWQSTHGHAHGTTMGRFEPGYLAEQRVFLGWKDGRLEGFVSLHATPGEWCLDLIRIVPDAPDGTGHALVRTAIAAAALENVPRLSLAAVPDHRWAKHTDPGLRRFKSCFAPRWEPRYLASPSWPQMAVSLIELLRLVHRPGPVQPVLQTSSDDAGQTSDAENDLLDRYPAHNELEQNEIALRAAP</sequence>
<dbReference type="InterPro" id="IPR016181">
    <property type="entry name" value="Acyl_CoA_acyltransferase"/>
</dbReference>
<organism evidence="9 10">
    <name type="scientific">Phaeobacter gallaeciensis</name>
    <dbReference type="NCBI Taxonomy" id="60890"/>
    <lineage>
        <taxon>Bacteria</taxon>
        <taxon>Pseudomonadati</taxon>
        <taxon>Pseudomonadota</taxon>
        <taxon>Alphaproteobacteria</taxon>
        <taxon>Rhodobacterales</taxon>
        <taxon>Roseobacteraceae</taxon>
        <taxon>Phaeobacter</taxon>
    </lineage>
</organism>
<dbReference type="EMBL" id="CP015124">
    <property type="protein sequence ID" value="ANP38772.1"/>
    <property type="molecule type" value="Genomic_DNA"/>
</dbReference>
<feature type="transmembrane region" description="Helical" evidence="7">
    <location>
        <begin position="293"/>
        <end position="309"/>
    </location>
</feature>
<evidence type="ECO:0000256" key="3">
    <source>
        <dbReference type="ARBA" id="ARBA00022692"/>
    </source>
</evidence>
<feature type="region of interest" description="Disordered" evidence="6">
    <location>
        <begin position="620"/>
        <end position="661"/>
    </location>
</feature>
<feature type="compositionally biased region" description="Polar residues" evidence="6">
    <location>
        <begin position="622"/>
        <end position="635"/>
    </location>
</feature>
<keyword evidence="5 7" id="KW-0472">Membrane</keyword>
<dbReference type="GO" id="GO:0005886">
    <property type="term" value="C:plasma membrane"/>
    <property type="evidence" value="ECO:0007669"/>
    <property type="project" value="UniProtKB-SubCell"/>
</dbReference>
<feature type="compositionally biased region" description="Basic and acidic residues" evidence="6">
    <location>
        <begin position="640"/>
        <end position="650"/>
    </location>
</feature>
<evidence type="ECO:0000259" key="8">
    <source>
        <dbReference type="Pfam" id="PF09924"/>
    </source>
</evidence>
<dbReference type="GO" id="GO:0055091">
    <property type="term" value="P:phospholipid homeostasis"/>
    <property type="evidence" value="ECO:0007669"/>
    <property type="project" value="TreeGrafter"/>
</dbReference>
<comment type="subcellular location">
    <subcellularLocation>
        <location evidence="1">Cell membrane</location>
        <topology evidence="1">Multi-pass membrane protein</topology>
    </subcellularLocation>
</comment>
<accession>A0A1B0ZX18</accession>
<keyword evidence="3 7" id="KW-0812">Transmembrane</keyword>
<feature type="transmembrane region" description="Helical" evidence="7">
    <location>
        <begin position="240"/>
        <end position="258"/>
    </location>
</feature>
<reference evidence="9 10" key="1">
    <citation type="submission" date="2016-04" db="EMBL/GenBank/DDBJ databases">
        <authorList>
            <person name="Evans L.H."/>
            <person name="Alamgir A."/>
            <person name="Owens N."/>
            <person name="Weber N.D."/>
            <person name="Virtaneva K."/>
            <person name="Barbian K."/>
            <person name="Babar A."/>
            <person name="Rosenke K."/>
        </authorList>
    </citation>
    <scope>NUCLEOTIDE SEQUENCE [LARGE SCALE GENOMIC DNA]</scope>
    <source>
        <strain evidence="9 10">JL2886</strain>
    </source>
</reference>
<dbReference type="Pfam" id="PF09924">
    <property type="entry name" value="LPG_synthase_C"/>
    <property type="match status" value="1"/>
</dbReference>
<evidence type="ECO:0000256" key="5">
    <source>
        <dbReference type="ARBA" id="ARBA00023136"/>
    </source>
</evidence>
<protein>
    <submittedName>
        <fullName evidence="9">Membrane protein</fullName>
    </submittedName>
</protein>
<feature type="domain" description="Phosphatidylglycerol lysyltransferase C-terminal" evidence="8">
    <location>
        <begin position="343"/>
        <end position="595"/>
    </location>
</feature>
<name>A0A1B0ZX18_9RHOB</name>
<feature type="transmembrane region" description="Helical" evidence="7">
    <location>
        <begin position="206"/>
        <end position="234"/>
    </location>
</feature>
<proteinExistence type="predicted"/>
<evidence type="ECO:0000256" key="6">
    <source>
        <dbReference type="SAM" id="MobiDB-lite"/>
    </source>
</evidence>
<evidence type="ECO:0000313" key="9">
    <source>
        <dbReference type="EMBL" id="ANP38772.1"/>
    </source>
</evidence>
<feature type="transmembrane region" description="Helical" evidence="7">
    <location>
        <begin position="58"/>
        <end position="83"/>
    </location>
</feature>
<keyword evidence="2" id="KW-1003">Cell membrane</keyword>
<dbReference type="Proteomes" id="UP000092565">
    <property type="component" value="Chromosome"/>
</dbReference>
<evidence type="ECO:0000256" key="2">
    <source>
        <dbReference type="ARBA" id="ARBA00022475"/>
    </source>
</evidence>
<gene>
    <name evidence="9" type="ORF">JL2886_03904</name>
</gene>
<dbReference type="InterPro" id="IPR024320">
    <property type="entry name" value="LPG_synthase_C"/>
</dbReference>
<keyword evidence="4 7" id="KW-1133">Transmembrane helix</keyword>
<feature type="transmembrane region" description="Helical" evidence="7">
    <location>
        <begin position="103"/>
        <end position="123"/>
    </location>
</feature>
<dbReference type="PANTHER" id="PTHR34697:SF2">
    <property type="entry name" value="PHOSPHATIDYLGLYCEROL LYSYLTRANSFERASE"/>
    <property type="match status" value="1"/>
</dbReference>
<dbReference type="PATRIC" id="fig|60890.4.peg.3807"/>